<feature type="non-terminal residue" evidence="2">
    <location>
        <position position="1"/>
    </location>
</feature>
<evidence type="ECO:0000313" key="4">
    <source>
        <dbReference type="Proteomes" id="UP001152797"/>
    </source>
</evidence>
<evidence type="ECO:0000313" key="2">
    <source>
        <dbReference type="EMBL" id="CAI4008711.1"/>
    </source>
</evidence>
<accession>A0A9P1GC85</accession>
<reference evidence="2" key="1">
    <citation type="submission" date="2022-10" db="EMBL/GenBank/DDBJ databases">
        <authorList>
            <person name="Chen Y."/>
            <person name="Dougan E. K."/>
            <person name="Chan C."/>
            <person name="Rhodes N."/>
            <person name="Thang M."/>
        </authorList>
    </citation>
    <scope>NUCLEOTIDE SEQUENCE</scope>
</reference>
<dbReference type="EMBL" id="CAMXCT020004358">
    <property type="protein sequence ID" value="CAL1162086.1"/>
    <property type="molecule type" value="Genomic_DNA"/>
</dbReference>
<comment type="caution">
    <text evidence="2">The sequence shown here is derived from an EMBL/GenBank/DDBJ whole genome shotgun (WGS) entry which is preliminary data.</text>
</comment>
<organism evidence="2">
    <name type="scientific">Cladocopium goreaui</name>
    <dbReference type="NCBI Taxonomy" id="2562237"/>
    <lineage>
        <taxon>Eukaryota</taxon>
        <taxon>Sar</taxon>
        <taxon>Alveolata</taxon>
        <taxon>Dinophyceae</taxon>
        <taxon>Suessiales</taxon>
        <taxon>Symbiodiniaceae</taxon>
        <taxon>Cladocopium</taxon>
    </lineage>
</organism>
<keyword evidence="4" id="KW-1185">Reference proteome</keyword>
<protein>
    <submittedName>
        <fullName evidence="2">Uncharacterized protein</fullName>
    </submittedName>
</protein>
<dbReference type="EMBL" id="CAMXCT030004358">
    <property type="protein sequence ID" value="CAL4796023.1"/>
    <property type="molecule type" value="Genomic_DNA"/>
</dbReference>
<evidence type="ECO:0000313" key="3">
    <source>
        <dbReference type="EMBL" id="CAL1162086.1"/>
    </source>
</evidence>
<reference evidence="3" key="2">
    <citation type="submission" date="2024-04" db="EMBL/GenBank/DDBJ databases">
        <authorList>
            <person name="Chen Y."/>
            <person name="Shah S."/>
            <person name="Dougan E. K."/>
            <person name="Thang M."/>
            <person name="Chan C."/>
        </authorList>
    </citation>
    <scope>NUCLEOTIDE SEQUENCE [LARGE SCALE GENOMIC DNA]</scope>
</reference>
<sequence>SAAAQDLVCEMPKPQRSTDGASRLDLTWAEGKGGRRTNLDWERLRHRLGLGGEMPEMR</sequence>
<proteinExistence type="predicted"/>
<evidence type="ECO:0000256" key="1">
    <source>
        <dbReference type="SAM" id="MobiDB-lite"/>
    </source>
</evidence>
<gene>
    <name evidence="2" type="ORF">C1SCF055_LOCUS34125</name>
</gene>
<feature type="region of interest" description="Disordered" evidence="1">
    <location>
        <begin position="1"/>
        <end position="21"/>
    </location>
</feature>
<dbReference type="EMBL" id="CAMXCT010004358">
    <property type="protein sequence ID" value="CAI4008711.1"/>
    <property type="molecule type" value="Genomic_DNA"/>
</dbReference>
<name>A0A9P1GC85_9DINO</name>
<dbReference type="AlphaFoldDB" id="A0A9P1GC85"/>
<dbReference type="Proteomes" id="UP001152797">
    <property type="component" value="Unassembled WGS sequence"/>
</dbReference>